<evidence type="ECO:0000259" key="4">
    <source>
        <dbReference type="PROSITE" id="PS51756"/>
    </source>
</evidence>
<dbReference type="AlphaFoldDB" id="A0AAX2DKY1"/>
<dbReference type="PROSITE" id="PS51756">
    <property type="entry name" value="LXG"/>
    <property type="match status" value="1"/>
</dbReference>
<feature type="coiled-coil region" evidence="2">
    <location>
        <begin position="63"/>
        <end position="121"/>
    </location>
</feature>
<dbReference type="RefSeq" id="WP_038409275.1">
    <property type="nucleotide sequence ID" value="NZ_FNMX01000001.1"/>
</dbReference>
<evidence type="ECO:0000313" key="6">
    <source>
        <dbReference type="Proteomes" id="UP000183610"/>
    </source>
</evidence>
<reference evidence="5 6" key="1">
    <citation type="submission" date="2016-10" db="EMBL/GenBank/DDBJ databases">
        <authorList>
            <person name="Varghese N."/>
            <person name="Submissions S."/>
        </authorList>
    </citation>
    <scope>NUCLEOTIDE SEQUENCE [LARGE SCALE GENOMIC DNA]</scope>
    <source>
        <strain evidence="5 6">ATCC 49954</strain>
    </source>
</reference>
<dbReference type="InterPro" id="IPR006829">
    <property type="entry name" value="LXG_dom"/>
</dbReference>
<gene>
    <name evidence="5" type="ORF">SAMN05421782_10186</name>
</gene>
<feature type="region of interest" description="Disordered" evidence="3">
    <location>
        <begin position="455"/>
        <end position="475"/>
    </location>
</feature>
<feature type="domain" description="LXG" evidence="4">
    <location>
        <begin position="1"/>
        <end position="225"/>
    </location>
</feature>
<proteinExistence type="inferred from homology"/>
<comment type="similarity">
    <text evidence="1">In the N-terminal section; belongs to the LXG family.</text>
</comment>
<keyword evidence="2" id="KW-0175">Coiled coil</keyword>
<sequence>MSRIDIAELTEFLHILKKSNDEARTMLKNIQTAAEEYATDTSLKGKAVTTSQTYFQETYPVLCKTLIEALNESEDRLEQYIREFGEQVDPSPNSRVDAQLLQEFMDRLAEIKRKQEDLLLRMSAGTGTLYEGQQQSLRTQFTDAIEQENILERYIAFEQSHANFFDSLSELIYRAKKAIQELTDHVTFNSQTGTYGLEKLDTTRFEVLQELLPKKKKYHFNEYEIRYNGTTHILLKNGIVDVEATNAYNEAIKNGELDKVSNQATESAEVIKAVVAALKKGRDPITGQKISKEQSFGIIAGLVYMYAGGRYKGRKIKIPKSALESLENGKVFKEKKTSGTEVPNLSSLSEKQQLKLANKYKKKAPISIPDDAKIKAQTKKAGYEQISYKWKENGITYEVRWHTRTPGAPEEQGNTFVVERKISGTADGKAKIRQILIGDNKWINKSEWQKAIDDRKNGISSPEQNKILSYGHWEE</sequence>
<dbReference type="Pfam" id="PF04740">
    <property type="entry name" value="LXG"/>
    <property type="match status" value="1"/>
</dbReference>
<dbReference type="Proteomes" id="UP000183610">
    <property type="component" value="Unassembled WGS sequence"/>
</dbReference>
<evidence type="ECO:0000256" key="2">
    <source>
        <dbReference type="SAM" id="Coils"/>
    </source>
</evidence>
<feature type="compositionally biased region" description="Polar residues" evidence="3">
    <location>
        <begin position="458"/>
        <end position="467"/>
    </location>
</feature>
<evidence type="ECO:0000313" key="5">
    <source>
        <dbReference type="EMBL" id="SDW00230.1"/>
    </source>
</evidence>
<organism evidence="5 6">
    <name type="scientific">Listeria ivanovii</name>
    <dbReference type="NCBI Taxonomy" id="1638"/>
    <lineage>
        <taxon>Bacteria</taxon>
        <taxon>Bacillati</taxon>
        <taxon>Bacillota</taxon>
        <taxon>Bacilli</taxon>
        <taxon>Bacillales</taxon>
        <taxon>Listeriaceae</taxon>
        <taxon>Listeria</taxon>
    </lineage>
</organism>
<evidence type="ECO:0000256" key="1">
    <source>
        <dbReference type="ARBA" id="ARBA00034117"/>
    </source>
</evidence>
<protein>
    <submittedName>
        <fullName evidence="5">LXG domain of WXG superfamily protein</fullName>
    </submittedName>
</protein>
<comment type="caution">
    <text evidence="5">The sequence shown here is derived from an EMBL/GenBank/DDBJ whole genome shotgun (WGS) entry which is preliminary data.</text>
</comment>
<accession>A0AAX2DKY1</accession>
<name>A0AAX2DKY1_LISIV</name>
<dbReference type="EMBL" id="FNMX01000001">
    <property type="protein sequence ID" value="SDW00230.1"/>
    <property type="molecule type" value="Genomic_DNA"/>
</dbReference>
<evidence type="ECO:0000256" key="3">
    <source>
        <dbReference type="SAM" id="MobiDB-lite"/>
    </source>
</evidence>